<dbReference type="InterPro" id="IPR024077">
    <property type="entry name" value="Neurolysin/TOP_dom2"/>
</dbReference>
<dbReference type="PANTHER" id="PTHR11804:SF79">
    <property type="entry name" value="MITOCHONDRIAL INTERMEDIATE PEPTIDASE"/>
    <property type="match status" value="1"/>
</dbReference>
<dbReference type="EMBL" id="JAJFAZ020000002">
    <property type="protein sequence ID" value="KAI5346909.1"/>
    <property type="molecule type" value="Genomic_DNA"/>
</dbReference>
<comment type="caution">
    <text evidence="12">The sequence shown here is derived from an EMBL/GenBank/DDBJ whole genome shotgun (WGS) entry which is preliminary data.</text>
</comment>
<keyword evidence="5 10" id="KW-0378">Hydrolase</keyword>
<dbReference type="GO" id="GO:0004222">
    <property type="term" value="F:metalloendopeptidase activity"/>
    <property type="evidence" value="ECO:0007669"/>
    <property type="project" value="InterPro"/>
</dbReference>
<comment type="subcellular location">
    <subcellularLocation>
        <location evidence="1">Mitochondrion</location>
    </subcellularLocation>
</comment>
<evidence type="ECO:0000256" key="6">
    <source>
        <dbReference type="ARBA" id="ARBA00022833"/>
    </source>
</evidence>
<evidence type="ECO:0000256" key="2">
    <source>
        <dbReference type="ARBA" id="ARBA00006040"/>
    </source>
</evidence>
<gene>
    <name evidence="12" type="ORF">L3X38_014788</name>
</gene>
<dbReference type="FunFam" id="3.40.390.10:FF:000019">
    <property type="entry name" value="Mitochondrial intermediate peptidase, mitochondrial"/>
    <property type="match status" value="1"/>
</dbReference>
<evidence type="ECO:0000256" key="9">
    <source>
        <dbReference type="ARBA" id="ARBA00023128"/>
    </source>
</evidence>
<evidence type="ECO:0000256" key="8">
    <source>
        <dbReference type="ARBA" id="ARBA00023049"/>
    </source>
</evidence>
<keyword evidence="8 10" id="KW-0482">Metalloprotease</keyword>
<evidence type="ECO:0000313" key="12">
    <source>
        <dbReference type="EMBL" id="KAI5346909.1"/>
    </source>
</evidence>
<dbReference type="AlphaFoldDB" id="A0AAD4WQH0"/>
<dbReference type="SUPFAM" id="SSF55486">
    <property type="entry name" value="Metalloproteases ('zincins'), catalytic domain"/>
    <property type="match status" value="1"/>
</dbReference>
<evidence type="ECO:0000313" key="13">
    <source>
        <dbReference type="Proteomes" id="UP001054821"/>
    </source>
</evidence>
<comment type="similarity">
    <text evidence="2 10">Belongs to the peptidase M3 family.</text>
</comment>
<evidence type="ECO:0000259" key="11">
    <source>
        <dbReference type="Pfam" id="PF01432"/>
    </source>
</evidence>
<comment type="cofactor">
    <cofactor evidence="10">
        <name>Zn(2+)</name>
        <dbReference type="ChEBI" id="CHEBI:29105"/>
    </cofactor>
    <text evidence="10">Binds 1 zinc ion.</text>
</comment>
<dbReference type="Proteomes" id="UP001054821">
    <property type="component" value="Chromosome 2"/>
</dbReference>
<dbReference type="InterPro" id="IPR024079">
    <property type="entry name" value="MetalloPept_cat_dom_sf"/>
</dbReference>
<evidence type="ECO:0000256" key="7">
    <source>
        <dbReference type="ARBA" id="ARBA00022946"/>
    </source>
</evidence>
<organism evidence="12 13">
    <name type="scientific">Prunus dulcis</name>
    <name type="common">Almond</name>
    <name type="synonym">Amygdalus dulcis</name>
    <dbReference type="NCBI Taxonomy" id="3755"/>
    <lineage>
        <taxon>Eukaryota</taxon>
        <taxon>Viridiplantae</taxon>
        <taxon>Streptophyta</taxon>
        <taxon>Embryophyta</taxon>
        <taxon>Tracheophyta</taxon>
        <taxon>Spermatophyta</taxon>
        <taxon>Magnoliopsida</taxon>
        <taxon>eudicotyledons</taxon>
        <taxon>Gunneridae</taxon>
        <taxon>Pentapetalae</taxon>
        <taxon>rosids</taxon>
        <taxon>fabids</taxon>
        <taxon>Rosales</taxon>
        <taxon>Rosaceae</taxon>
        <taxon>Amygdaloideae</taxon>
        <taxon>Amygdaleae</taxon>
        <taxon>Prunus</taxon>
    </lineage>
</organism>
<keyword evidence="7" id="KW-0809">Transit peptide</keyword>
<feature type="domain" description="Peptidase M3A/M3B catalytic" evidence="11">
    <location>
        <begin position="275"/>
        <end position="706"/>
    </location>
</feature>
<reference evidence="12 13" key="1">
    <citation type="journal article" date="2022" name="G3 (Bethesda)">
        <title>Whole-genome sequence and methylome profiling of the almond [Prunus dulcis (Mill.) D.A. Webb] cultivar 'Nonpareil'.</title>
        <authorList>
            <person name="D'Amico-Willman K.M."/>
            <person name="Ouma W.Z."/>
            <person name="Meulia T."/>
            <person name="Sideli G.M."/>
            <person name="Gradziel T.M."/>
            <person name="Fresnedo-Ramirez J."/>
        </authorList>
    </citation>
    <scope>NUCLEOTIDE SEQUENCE [LARGE SCALE GENOMIC DNA]</scope>
    <source>
        <strain evidence="12">Clone GOH B32 T37-40</strain>
    </source>
</reference>
<evidence type="ECO:0000256" key="4">
    <source>
        <dbReference type="ARBA" id="ARBA00022723"/>
    </source>
</evidence>
<name>A0AAD4WQH0_PRUDU</name>
<sequence length="732" mass="82207">MNKNCYSTFASPNSRVKSLQLLARLTFGVVDVKFRITTYLTTAPSEKQCSASSAGLAQSSGSNPVIYSAIRALLRTRRQYAFSTATGLYGFDHLKTPKGFRRFVDDAIERSGELVAYISGMPSSAEIIRAMDEISNTVCSVIDSAELCRQTHPDREFLSKEGNLLTDEAHRVAHYLRLDFERSGIHLSAEKVDRVNRLSIDISQLCRQFNQNIVNDPGTVDIFPASLIPRNLHHLLKPIYRSASVVSKDSWRPGGTMNEKGFRITTDPHTLSCVLQGAPNDEVRKMAYIKGNSVPHANLGVLDQLVASRHELAQIMGYRSYAEFTVKPNMASSPEVVMSFLLEMSKMVKPSADEEFKKIRDFKREKCGQQYGDLEPWDEAYYTAMMKSSAYDLDSSVVASYFPLPQCIKGLKVLVESLFGATFHSIPLAPGESWHPDVLKMSLHHPEEGDLGYLYLDLYSRKGKYPGCAHFAIKGGRMVSETEYQLPVVALVCNFSASHNSSTARLNHWELETLFHEFGHALHSLLSRTDYQHFSGTRVALDLAEAPSNLFEYYSWDYRVLKTFAKHYSTGESIPEKLVESMQGARKMFAATELQRQIFYAVIDQTFFGEQPTPPTSSIVADLKRQYTSWKHVDGTHWEARFNHLLNYGAGYYSYLYAKCFAATIWQKLCQEDPLSLTTGTALRTKFLQHGGAKEPSHLLSGLVGDGILRNFNGGMVPDISCLCNEMKLEKV</sequence>
<keyword evidence="13" id="KW-1185">Reference proteome</keyword>
<dbReference type="PANTHER" id="PTHR11804">
    <property type="entry name" value="PROTEASE M3 THIMET OLIGOPEPTIDASE-RELATED"/>
    <property type="match status" value="1"/>
</dbReference>
<keyword evidence="3 10" id="KW-0645">Protease</keyword>
<accession>A0AAD4WQH0</accession>
<keyword evidence="9" id="KW-0496">Mitochondrion</keyword>
<dbReference type="Gene3D" id="3.40.390.10">
    <property type="entry name" value="Collagenase (Catalytic Domain)"/>
    <property type="match status" value="1"/>
</dbReference>
<dbReference type="CDD" id="cd06457">
    <property type="entry name" value="M3A_MIP"/>
    <property type="match status" value="1"/>
</dbReference>
<dbReference type="InterPro" id="IPR033851">
    <property type="entry name" value="M3A_MIP"/>
</dbReference>
<dbReference type="GO" id="GO:0046872">
    <property type="term" value="F:metal ion binding"/>
    <property type="evidence" value="ECO:0007669"/>
    <property type="project" value="UniProtKB-UniRule"/>
</dbReference>
<dbReference type="GO" id="GO:0006518">
    <property type="term" value="P:peptide metabolic process"/>
    <property type="evidence" value="ECO:0007669"/>
    <property type="project" value="TreeGrafter"/>
</dbReference>
<keyword evidence="4 10" id="KW-0479">Metal-binding</keyword>
<dbReference type="InterPro" id="IPR001567">
    <property type="entry name" value="Pept_M3A_M3B_dom"/>
</dbReference>
<dbReference type="InterPro" id="IPR045090">
    <property type="entry name" value="Pept_M3A_M3B"/>
</dbReference>
<keyword evidence="6 10" id="KW-0862">Zinc</keyword>
<evidence type="ECO:0000256" key="5">
    <source>
        <dbReference type="ARBA" id="ARBA00022801"/>
    </source>
</evidence>
<evidence type="ECO:0000256" key="1">
    <source>
        <dbReference type="ARBA" id="ARBA00004173"/>
    </source>
</evidence>
<evidence type="ECO:0000256" key="10">
    <source>
        <dbReference type="RuleBase" id="RU003435"/>
    </source>
</evidence>
<dbReference type="Pfam" id="PF01432">
    <property type="entry name" value="Peptidase_M3"/>
    <property type="match status" value="1"/>
</dbReference>
<dbReference type="GO" id="GO:0005739">
    <property type="term" value="C:mitochondrion"/>
    <property type="evidence" value="ECO:0007669"/>
    <property type="project" value="UniProtKB-SubCell"/>
</dbReference>
<dbReference type="GO" id="GO:0006508">
    <property type="term" value="P:proteolysis"/>
    <property type="evidence" value="ECO:0007669"/>
    <property type="project" value="UniProtKB-KW"/>
</dbReference>
<evidence type="ECO:0000256" key="3">
    <source>
        <dbReference type="ARBA" id="ARBA00022670"/>
    </source>
</evidence>
<proteinExistence type="inferred from homology"/>
<protein>
    <recommendedName>
        <fullName evidence="11">Peptidase M3A/M3B catalytic domain-containing protein</fullName>
    </recommendedName>
</protein>
<dbReference type="Gene3D" id="1.10.1370.10">
    <property type="entry name" value="Neurolysin, domain 3"/>
    <property type="match status" value="1"/>
</dbReference>